<dbReference type="Proteomes" id="UP000030645">
    <property type="component" value="Unassembled WGS sequence"/>
</dbReference>
<evidence type="ECO:0000256" key="11">
    <source>
        <dbReference type="ARBA" id="ARBA00023253"/>
    </source>
</evidence>
<dbReference type="Pfam" id="PF10250">
    <property type="entry name" value="O-FucT"/>
    <property type="match status" value="1"/>
</dbReference>
<evidence type="ECO:0000313" key="15">
    <source>
        <dbReference type="Proteomes" id="UP000030645"/>
    </source>
</evidence>
<dbReference type="PIRSF" id="PIRSF009360">
    <property type="entry name" value="UCP009360"/>
    <property type="match status" value="1"/>
</dbReference>
<reference evidence="15" key="1">
    <citation type="submission" date="2013-01" db="EMBL/GenBank/DDBJ databases">
        <title>Draft Genome Sequence of a Mulberry Tree, Morus notabilis C.K. Schneid.</title>
        <authorList>
            <person name="He N."/>
            <person name="Zhao S."/>
        </authorList>
    </citation>
    <scope>NUCLEOTIDE SEQUENCE</scope>
</reference>
<protein>
    <recommendedName>
        <fullName evidence="13">O-fucosyltransferase family protein</fullName>
    </recommendedName>
</protein>
<comment type="pathway">
    <text evidence="2">Glycan metabolism.</text>
</comment>
<evidence type="ECO:0000256" key="9">
    <source>
        <dbReference type="ARBA" id="ARBA00023136"/>
    </source>
</evidence>
<evidence type="ECO:0000256" key="10">
    <source>
        <dbReference type="ARBA" id="ARBA00023180"/>
    </source>
</evidence>
<name>W9RG12_9ROSA</name>
<accession>W9RG12</accession>
<evidence type="ECO:0000256" key="5">
    <source>
        <dbReference type="ARBA" id="ARBA00022679"/>
    </source>
</evidence>
<evidence type="ECO:0000256" key="6">
    <source>
        <dbReference type="ARBA" id="ARBA00022692"/>
    </source>
</evidence>
<dbReference type="InterPro" id="IPR024709">
    <property type="entry name" value="FucosylTrfase_pln"/>
</dbReference>
<dbReference type="OrthoDB" id="2015856at2759"/>
<sequence length="515" mass="59702">MLRRMRGWIFWIFVLFVLLSFIGWIKAFQDVLIRNRKNASLVELSFEETSMVQPHIAVSTERITNPPATVAQNMSSTSENFLGSDLWKQPNSENYQKCINRTKAEKRKGVANATDGYILANANGGLNQMKLGISDVVAVAKLMNATLILPSLDHTSYWNDFSGFKDIFDWKNFIEVLKGDIRIEESLPLELQSVTPFRLNPNSWSRLSYYRGEMRKKLKKYKVIEFMRTDSRLANNVNGVTQRLRCRAMYEALRFRKEIEQLGKTLVNRLRNNRTNPFIALHLRYEKDMLAFTGCSYNLSKAEHEELKQMRYNIEHWKEKKINPIEQRLHGNCPMTPREVAVFLEALGYPSNTKIYVVGGKIYGQRGMRDLEDKYPNLYNKHNLATEEELKPFENAQNQLAAMDYIVALESDVFVYSYPGNMARALQGHRTFEGFRKTIIPDRKNFVKLIDKLDENIITWEEFSSSVKSLHANRIGAPSVRSQKPRQPQKLEENFYSNPLAGCMCKKSNENKADQ</sequence>
<keyword evidence="9" id="KW-0472">Membrane</keyword>
<gene>
    <name evidence="14" type="ORF">L484_001877</name>
</gene>
<dbReference type="PANTHER" id="PTHR31741">
    <property type="entry name" value="OS02G0726500 PROTEIN-RELATED"/>
    <property type="match status" value="1"/>
</dbReference>
<keyword evidence="5" id="KW-0808">Transferase</keyword>
<dbReference type="EMBL" id="KE344157">
    <property type="protein sequence ID" value="EXB54153.1"/>
    <property type="molecule type" value="Genomic_DNA"/>
</dbReference>
<evidence type="ECO:0000313" key="14">
    <source>
        <dbReference type="EMBL" id="EXB54153.1"/>
    </source>
</evidence>
<evidence type="ECO:0000256" key="1">
    <source>
        <dbReference type="ARBA" id="ARBA00004606"/>
    </source>
</evidence>
<keyword evidence="15" id="KW-1185">Reference proteome</keyword>
<evidence type="ECO:0000256" key="3">
    <source>
        <dbReference type="ARBA" id="ARBA00007737"/>
    </source>
</evidence>
<evidence type="ECO:0000256" key="8">
    <source>
        <dbReference type="ARBA" id="ARBA00022989"/>
    </source>
</evidence>
<dbReference type="KEGG" id="mnt:21385462"/>
<dbReference type="STRING" id="981085.W9RG12"/>
<dbReference type="PANTHER" id="PTHR31741:SF44">
    <property type="entry name" value="O-FUCOSYLTRANSFERASE FAMILY PROTEIN"/>
    <property type="match status" value="1"/>
</dbReference>
<evidence type="ECO:0000256" key="12">
    <source>
        <dbReference type="ARBA" id="ARBA00023277"/>
    </source>
</evidence>
<evidence type="ECO:0000256" key="2">
    <source>
        <dbReference type="ARBA" id="ARBA00004881"/>
    </source>
</evidence>
<dbReference type="AlphaFoldDB" id="W9RG12"/>
<proteinExistence type="inferred from homology"/>
<keyword evidence="12" id="KW-0119">Carbohydrate metabolism</keyword>
<keyword evidence="10" id="KW-0325">Glycoprotein</keyword>
<evidence type="ECO:0000256" key="13">
    <source>
        <dbReference type="ARBA" id="ARBA00030350"/>
    </source>
</evidence>
<keyword evidence="4" id="KW-0328">Glycosyltransferase</keyword>
<evidence type="ECO:0000256" key="4">
    <source>
        <dbReference type="ARBA" id="ARBA00022676"/>
    </source>
</evidence>
<keyword evidence="8" id="KW-1133">Transmembrane helix</keyword>
<dbReference type="GO" id="GO:0005737">
    <property type="term" value="C:cytoplasm"/>
    <property type="evidence" value="ECO:0007669"/>
    <property type="project" value="TreeGrafter"/>
</dbReference>
<dbReference type="GO" id="GO:0016020">
    <property type="term" value="C:membrane"/>
    <property type="evidence" value="ECO:0007669"/>
    <property type="project" value="UniProtKB-SubCell"/>
</dbReference>
<comment type="subcellular location">
    <subcellularLocation>
        <location evidence="1">Membrane</location>
        <topology evidence="1">Single-pass type II membrane protein</topology>
    </subcellularLocation>
</comment>
<evidence type="ECO:0000256" key="7">
    <source>
        <dbReference type="ARBA" id="ARBA00022968"/>
    </source>
</evidence>
<dbReference type="GO" id="GO:0006004">
    <property type="term" value="P:fucose metabolic process"/>
    <property type="evidence" value="ECO:0007669"/>
    <property type="project" value="UniProtKB-KW"/>
</dbReference>
<dbReference type="CDD" id="cd11299">
    <property type="entry name" value="O-FucT_plant"/>
    <property type="match status" value="1"/>
</dbReference>
<keyword evidence="7" id="KW-0735">Signal-anchor</keyword>
<dbReference type="GO" id="GO:0016757">
    <property type="term" value="F:glycosyltransferase activity"/>
    <property type="evidence" value="ECO:0007669"/>
    <property type="project" value="UniProtKB-KW"/>
</dbReference>
<keyword evidence="11" id="KW-0294">Fucose metabolism</keyword>
<organism evidence="14 15">
    <name type="scientific">Morus notabilis</name>
    <dbReference type="NCBI Taxonomy" id="981085"/>
    <lineage>
        <taxon>Eukaryota</taxon>
        <taxon>Viridiplantae</taxon>
        <taxon>Streptophyta</taxon>
        <taxon>Embryophyta</taxon>
        <taxon>Tracheophyta</taxon>
        <taxon>Spermatophyta</taxon>
        <taxon>Magnoliopsida</taxon>
        <taxon>eudicotyledons</taxon>
        <taxon>Gunneridae</taxon>
        <taxon>Pentapetalae</taxon>
        <taxon>rosids</taxon>
        <taxon>fabids</taxon>
        <taxon>Rosales</taxon>
        <taxon>Moraceae</taxon>
        <taxon>Moreae</taxon>
        <taxon>Morus</taxon>
    </lineage>
</organism>
<keyword evidence="6" id="KW-0812">Transmembrane</keyword>
<dbReference type="InterPro" id="IPR019378">
    <property type="entry name" value="GDP-Fuc_O-FucTrfase"/>
</dbReference>
<comment type="similarity">
    <text evidence="3">Belongs to the glycosyltransferase GT106 family.</text>
</comment>